<dbReference type="Proteomes" id="UP001164653">
    <property type="component" value="Chromosome"/>
</dbReference>
<name>A0A9E8NDV9_9BACT</name>
<keyword evidence="2" id="KW-1185">Reference proteome</keyword>
<dbReference type="Gene3D" id="3.60.60.10">
    <property type="entry name" value="Penicillin V Acylase, Chain A"/>
    <property type="match status" value="1"/>
</dbReference>
<evidence type="ECO:0000313" key="1">
    <source>
        <dbReference type="EMBL" id="WAC12507.1"/>
    </source>
</evidence>
<dbReference type="KEGG" id="dpf:ON006_00805"/>
<dbReference type="SUPFAM" id="SSF56235">
    <property type="entry name" value="N-terminal nucleophile aminohydrolases (Ntn hydrolases)"/>
    <property type="match status" value="1"/>
</dbReference>
<proteinExistence type="predicted"/>
<accession>A0A9E8NDV9</accession>
<dbReference type="EMBL" id="CP112998">
    <property type="protein sequence ID" value="WAC12507.1"/>
    <property type="molecule type" value="Genomic_DNA"/>
</dbReference>
<dbReference type="RefSeq" id="WP_244825162.1">
    <property type="nucleotide sequence ID" value="NZ_CP112998.1"/>
</dbReference>
<dbReference type="AlphaFoldDB" id="A0A9E8NDV9"/>
<gene>
    <name evidence="1" type="ORF">ON006_00805</name>
</gene>
<reference evidence="1" key="1">
    <citation type="submission" date="2022-11" db="EMBL/GenBank/DDBJ databases">
        <title>Dyadobacter pollutisoli sp. nov., isolated from plastic dumped soil.</title>
        <authorList>
            <person name="Kim J.M."/>
            <person name="Kim K.R."/>
            <person name="Lee J.K."/>
            <person name="Hao L."/>
            <person name="Jeon C.O."/>
        </authorList>
    </citation>
    <scope>NUCLEOTIDE SEQUENCE</scope>
    <source>
        <strain evidence="1">U1</strain>
    </source>
</reference>
<organism evidence="1 2">
    <name type="scientific">Dyadobacter pollutisoli</name>
    <dbReference type="NCBI Taxonomy" id="2910158"/>
    <lineage>
        <taxon>Bacteria</taxon>
        <taxon>Pseudomonadati</taxon>
        <taxon>Bacteroidota</taxon>
        <taxon>Cytophagia</taxon>
        <taxon>Cytophagales</taxon>
        <taxon>Spirosomataceae</taxon>
        <taxon>Dyadobacter</taxon>
    </lineage>
</organism>
<dbReference type="InterPro" id="IPR029055">
    <property type="entry name" value="Ntn_hydrolases_N"/>
</dbReference>
<protein>
    <submittedName>
        <fullName evidence="1">Uncharacterized protein</fullName>
    </submittedName>
</protein>
<evidence type="ECO:0000313" key="2">
    <source>
        <dbReference type="Proteomes" id="UP001164653"/>
    </source>
</evidence>
<sequence>MLLVLQLISFSATPCTIFVLTGTDRTLFFNNEDYSNPTTWLWFRPSGKSHFGCAFVGFDNGWAQGGVNENGLAFDWVAGFPNQWTPDESLETAQGNTSERMLESCSTISEAIEFYQKYQEPGFTYAKILIADKTGASVIIGIRDGNLHFDQSRQSRGFGYGQKVLASQLSGSTEPTISNGRSILQACRQKGTYATKYSNVFDLRSGEIQLVGFSENRPDIRLNLNDELSKGQHYYEISNINSQLLQEPIDLLPAMKRFLWEGYQDILDKNPALTNRVKQISQEALVGNPQRKDYTPVYWKEVSQYPQPSENAIRALGNLLAAKACKGAGDSQPVFQLVCD</sequence>